<dbReference type="AlphaFoldDB" id="A0A5J5GC16"/>
<proteinExistence type="predicted"/>
<evidence type="ECO:0000313" key="2">
    <source>
        <dbReference type="EMBL" id="KAA9005547.1"/>
    </source>
</evidence>
<reference evidence="2 3" key="1">
    <citation type="submission" date="2019-09" db="EMBL/GenBank/DDBJ databases">
        <authorList>
            <person name="Park J.-S."/>
            <person name="Choi H.-J."/>
        </authorList>
    </citation>
    <scope>NUCLEOTIDE SEQUENCE [LARGE SCALE GENOMIC DNA]</scope>
    <source>
        <strain evidence="2 3">176SS1-4</strain>
    </source>
</reference>
<dbReference type="Proteomes" id="UP000326554">
    <property type="component" value="Unassembled WGS sequence"/>
</dbReference>
<comment type="caution">
    <text evidence="2">The sequence shown here is derived from an EMBL/GenBank/DDBJ whole genome shotgun (WGS) entry which is preliminary data.</text>
</comment>
<name>A0A5J5GC16_9RHOB</name>
<keyword evidence="3" id="KW-1185">Reference proteome</keyword>
<protein>
    <recommendedName>
        <fullName evidence="1">Cyclophilin-like domain-containing protein</fullName>
    </recommendedName>
</protein>
<dbReference type="Gene3D" id="2.40.100.20">
    <property type="match status" value="1"/>
</dbReference>
<dbReference type="InterPro" id="IPR029000">
    <property type="entry name" value="Cyclophilin-like_dom_sf"/>
</dbReference>
<dbReference type="RefSeq" id="WP_150446452.1">
    <property type="nucleotide sequence ID" value="NZ_VYQE01000006.1"/>
</dbReference>
<dbReference type="SUPFAM" id="SSF50891">
    <property type="entry name" value="Cyclophilin-like"/>
    <property type="match status" value="1"/>
</dbReference>
<sequence>MTRIRLISGETVLTGTLDGTAVASDFAALLPLDLTLRDFHGIEQIADLPRALDTSAAPESYKPEAGDITLYAPWGNLAIFFRPFQESQGLVRLGRFDTPPDGLTDGPVRLERVD</sequence>
<dbReference type="EMBL" id="VYQE01000006">
    <property type="protein sequence ID" value="KAA9005547.1"/>
    <property type="molecule type" value="Genomic_DNA"/>
</dbReference>
<feature type="domain" description="Cyclophilin-like" evidence="1">
    <location>
        <begin position="7"/>
        <end position="99"/>
    </location>
</feature>
<evidence type="ECO:0000259" key="1">
    <source>
        <dbReference type="Pfam" id="PF18050"/>
    </source>
</evidence>
<evidence type="ECO:0000313" key="3">
    <source>
        <dbReference type="Proteomes" id="UP000326554"/>
    </source>
</evidence>
<gene>
    <name evidence="2" type="ORF">F3S47_16720</name>
</gene>
<organism evidence="2 3">
    <name type="scientific">Histidinibacterium aquaticum</name>
    <dbReference type="NCBI Taxonomy" id="2613962"/>
    <lineage>
        <taxon>Bacteria</taxon>
        <taxon>Pseudomonadati</taxon>
        <taxon>Pseudomonadota</taxon>
        <taxon>Alphaproteobacteria</taxon>
        <taxon>Rhodobacterales</taxon>
        <taxon>Paracoccaceae</taxon>
        <taxon>Histidinibacterium</taxon>
    </lineage>
</organism>
<dbReference type="InterPro" id="IPR041183">
    <property type="entry name" value="Cyclophilin-like"/>
</dbReference>
<dbReference type="Pfam" id="PF18050">
    <property type="entry name" value="Cyclophil_like2"/>
    <property type="match status" value="1"/>
</dbReference>
<accession>A0A5J5GC16</accession>